<gene>
    <name evidence="15" type="ORF">AAJCM20276_06780</name>
</gene>
<dbReference type="NCBIfam" id="TIGR01397">
    <property type="entry name" value="fliM_switch"/>
    <property type="match status" value="1"/>
</dbReference>
<keyword evidence="10" id="KW-0975">Bacterial flagellum</keyword>
<evidence type="ECO:0000313" key="16">
    <source>
        <dbReference type="Proteomes" id="UP000515220"/>
    </source>
</evidence>
<dbReference type="PANTHER" id="PTHR30034:SF3">
    <property type="entry name" value="FLAGELLAR MOTOR SWITCH PROTEIN FLIM"/>
    <property type="match status" value="1"/>
</dbReference>
<name>A0A6S6PLF6_ACEAC</name>
<dbReference type="PRINTS" id="PR00955">
    <property type="entry name" value="FLGMOTORFLIM"/>
</dbReference>
<comment type="similarity">
    <text evidence="3">Belongs to the FliM family.</text>
</comment>
<dbReference type="GO" id="GO:0071978">
    <property type="term" value="P:bacterial-type flagellum-dependent swarming motility"/>
    <property type="evidence" value="ECO:0007669"/>
    <property type="project" value="TreeGrafter"/>
</dbReference>
<reference evidence="15 16" key="1">
    <citation type="submission" date="2020-07" db="EMBL/GenBank/DDBJ databases">
        <title>Complete Genome Sequence of an acetic acid bacterium, Acetobacter aceti JCM20276.</title>
        <authorList>
            <person name="Hirose Y."/>
            <person name="Mihara H."/>
        </authorList>
    </citation>
    <scope>NUCLEOTIDE SEQUENCE [LARGE SCALE GENOMIC DNA]</scope>
    <source>
        <strain evidence="15 16">JCM20276</strain>
    </source>
</reference>
<evidence type="ECO:0000256" key="5">
    <source>
        <dbReference type="ARBA" id="ARBA00022475"/>
    </source>
</evidence>
<dbReference type="GO" id="GO:0050918">
    <property type="term" value="P:positive chemotaxis"/>
    <property type="evidence" value="ECO:0007669"/>
    <property type="project" value="TreeGrafter"/>
</dbReference>
<dbReference type="Gene3D" id="2.30.330.10">
    <property type="entry name" value="SpoA-like"/>
    <property type="match status" value="1"/>
</dbReference>
<keyword evidence="8" id="KW-0283">Flagellar rotation</keyword>
<evidence type="ECO:0000256" key="13">
    <source>
        <dbReference type="SAM" id="MobiDB-lite"/>
    </source>
</evidence>
<dbReference type="InterPro" id="IPR001543">
    <property type="entry name" value="FliN-like_C"/>
</dbReference>
<comment type="function">
    <text evidence="11">FliM is one of three proteins (FliG, FliN, FliM) that forms the rotor-mounted switch complex (C ring), located at the base of the basal body. This complex interacts with the CheY and CheZ chemotaxis proteins, in addition to contacting components of the motor that determine the direction of flagellar rotation.</text>
</comment>
<protein>
    <recommendedName>
        <fullName evidence="4 12">Flagellar motor switch protein FliM</fullName>
    </recommendedName>
</protein>
<dbReference type="Pfam" id="PF02154">
    <property type="entry name" value="FliM"/>
    <property type="match status" value="1"/>
</dbReference>
<dbReference type="InterPro" id="IPR036429">
    <property type="entry name" value="SpoA-like_sf"/>
</dbReference>
<feature type="compositionally biased region" description="Acidic residues" evidence="13">
    <location>
        <begin position="38"/>
        <end position="47"/>
    </location>
</feature>
<evidence type="ECO:0000259" key="14">
    <source>
        <dbReference type="Pfam" id="PF01052"/>
    </source>
</evidence>
<dbReference type="AlphaFoldDB" id="A0A6S6PLF6"/>
<evidence type="ECO:0000256" key="10">
    <source>
        <dbReference type="ARBA" id="ARBA00023143"/>
    </source>
</evidence>
<dbReference type="SUPFAM" id="SSF103039">
    <property type="entry name" value="CheC-like"/>
    <property type="match status" value="1"/>
</dbReference>
<organism evidence="15 16">
    <name type="scientific">Acetobacter aceti</name>
    <dbReference type="NCBI Taxonomy" id="435"/>
    <lineage>
        <taxon>Bacteria</taxon>
        <taxon>Pseudomonadati</taxon>
        <taxon>Pseudomonadota</taxon>
        <taxon>Alphaproteobacteria</taxon>
        <taxon>Acetobacterales</taxon>
        <taxon>Acetobacteraceae</taxon>
        <taxon>Acetobacter</taxon>
        <taxon>Acetobacter subgen. Acetobacter</taxon>
    </lineage>
</organism>
<evidence type="ECO:0000256" key="1">
    <source>
        <dbReference type="ARBA" id="ARBA00004117"/>
    </source>
</evidence>
<keyword evidence="7" id="KW-0997">Cell inner membrane</keyword>
<dbReference type="Pfam" id="PF01052">
    <property type="entry name" value="FliMN_C"/>
    <property type="match status" value="1"/>
</dbReference>
<evidence type="ECO:0000256" key="3">
    <source>
        <dbReference type="ARBA" id="ARBA00011049"/>
    </source>
</evidence>
<evidence type="ECO:0000313" key="15">
    <source>
        <dbReference type="EMBL" id="BCI66054.1"/>
    </source>
</evidence>
<evidence type="ECO:0000256" key="2">
    <source>
        <dbReference type="ARBA" id="ARBA00004417"/>
    </source>
</evidence>
<feature type="region of interest" description="Disordered" evidence="13">
    <location>
        <begin position="1"/>
        <end position="52"/>
    </location>
</feature>
<keyword evidence="15" id="KW-0966">Cell projection</keyword>
<dbReference type="InterPro" id="IPR028976">
    <property type="entry name" value="CheC-like_sf"/>
</dbReference>
<dbReference type="GO" id="GO:0005886">
    <property type="term" value="C:plasma membrane"/>
    <property type="evidence" value="ECO:0007669"/>
    <property type="project" value="UniProtKB-SubCell"/>
</dbReference>
<dbReference type="GO" id="GO:0003774">
    <property type="term" value="F:cytoskeletal motor activity"/>
    <property type="evidence" value="ECO:0007669"/>
    <property type="project" value="InterPro"/>
</dbReference>
<evidence type="ECO:0000256" key="12">
    <source>
        <dbReference type="NCBIfam" id="TIGR01397"/>
    </source>
</evidence>
<evidence type="ECO:0000256" key="6">
    <source>
        <dbReference type="ARBA" id="ARBA00022500"/>
    </source>
</evidence>
<dbReference type="PANTHER" id="PTHR30034">
    <property type="entry name" value="FLAGELLAR MOTOR SWITCH PROTEIN FLIM"/>
    <property type="match status" value="1"/>
</dbReference>
<feature type="domain" description="Flagellar motor switch protein FliN-like C-terminal" evidence="14">
    <location>
        <begin position="293"/>
        <end position="361"/>
    </location>
</feature>
<accession>A0A6S6PLF6</accession>
<dbReference type="Gene3D" id="3.40.1550.10">
    <property type="entry name" value="CheC-like"/>
    <property type="match status" value="1"/>
</dbReference>
<keyword evidence="9" id="KW-0472">Membrane</keyword>
<keyword evidence="5" id="KW-1003">Cell membrane</keyword>
<evidence type="ECO:0000256" key="8">
    <source>
        <dbReference type="ARBA" id="ARBA00022779"/>
    </source>
</evidence>
<evidence type="ECO:0000256" key="11">
    <source>
        <dbReference type="ARBA" id="ARBA00025044"/>
    </source>
</evidence>
<keyword evidence="15" id="KW-0282">Flagellum</keyword>
<dbReference type="RefSeq" id="WP_099348646.1">
    <property type="nucleotide sequence ID" value="NZ_AP023326.1"/>
</dbReference>
<keyword evidence="6" id="KW-0145">Chemotaxis</keyword>
<dbReference type="CDD" id="cd17908">
    <property type="entry name" value="FliM"/>
    <property type="match status" value="1"/>
</dbReference>
<proteinExistence type="inferred from homology"/>
<evidence type="ECO:0000256" key="4">
    <source>
        <dbReference type="ARBA" id="ARBA00021898"/>
    </source>
</evidence>
<dbReference type="SUPFAM" id="SSF101801">
    <property type="entry name" value="Surface presentation of antigens (SPOA)"/>
    <property type="match status" value="1"/>
</dbReference>
<dbReference type="EMBL" id="AP023326">
    <property type="protein sequence ID" value="BCI66054.1"/>
    <property type="molecule type" value="Genomic_DNA"/>
</dbReference>
<evidence type="ECO:0000256" key="7">
    <source>
        <dbReference type="ARBA" id="ARBA00022519"/>
    </source>
</evidence>
<dbReference type="Proteomes" id="UP000515220">
    <property type="component" value="Chromosome"/>
</dbReference>
<evidence type="ECO:0000256" key="9">
    <source>
        <dbReference type="ARBA" id="ARBA00023136"/>
    </source>
</evidence>
<sequence>MSGAEDTVNASIPRPEPTAALNELGRGEDVAASAENEVGQDGEEEDAFERPLDQSEIDDLLGSVLMSDESAEPVSGLERIIGAGLVAYERLPMLEVVFDRLMRIVSTSLRSFTNDNVEVSLDGISSLRFGDYLNSARTSSIFAVFKAEEWENYGLMVIDSSLTYSMVDVLLGGARNPRPLNVEGRAHTTIERALVEKMVRIVLSDLSIGFDPICAVNFKFERLEVSARFATICRTSNAVFMARMRVEMDDRGGNIDVILPYATLEPVRELLVQQFMGEKFGRDPVWEANLIDHLQDTDIVLDAVLSEQTMKFSEVSDLKPGSVLILEQEVGAPIDLRCGSVSLFMGKSGRKKEQMAVKIEDDLLVARTMFQSPDGVYS</sequence>
<dbReference type="GO" id="GO:0009425">
    <property type="term" value="C:bacterial-type flagellum basal body"/>
    <property type="evidence" value="ECO:0007669"/>
    <property type="project" value="UniProtKB-SubCell"/>
</dbReference>
<comment type="subcellular location">
    <subcellularLocation>
        <location evidence="1">Bacterial flagellum basal body</location>
    </subcellularLocation>
    <subcellularLocation>
        <location evidence="2">Cell inner membrane</location>
        <topology evidence="2">Peripheral membrane protein</topology>
    </subcellularLocation>
</comment>
<dbReference type="InterPro" id="IPR001689">
    <property type="entry name" value="Flag_FliM"/>
</dbReference>
<keyword evidence="15" id="KW-0969">Cilium</keyword>